<feature type="domain" description="Stress-response A/B barrel" evidence="1">
    <location>
        <begin position="12"/>
        <end position="109"/>
    </location>
</feature>
<proteinExistence type="predicted"/>
<organism evidence="2 3">
    <name type="scientific">Photorhabdus laumondii subsp. laumondii (strain DSM 15139 / CIP 105565 / TT01)</name>
    <name type="common">Photorhabdus luminescens subsp. laumondii</name>
    <dbReference type="NCBI Taxonomy" id="243265"/>
    <lineage>
        <taxon>Bacteria</taxon>
        <taxon>Pseudomonadati</taxon>
        <taxon>Pseudomonadota</taxon>
        <taxon>Gammaproteobacteria</taxon>
        <taxon>Enterobacterales</taxon>
        <taxon>Morganellaceae</taxon>
        <taxon>Photorhabdus</taxon>
    </lineage>
</organism>
<dbReference type="PROSITE" id="PS51502">
    <property type="entry name" value="S_R_A_B_BARREL"/>
    <property type="match status" value="1"/>
</dbReference>
<sequence length="125" mass="14461">MRQIMLGKNNLIAHQVLFTFKDGISWDSEKAILAEKVTLNHINEISEIKGWFCGRSTVDRKQSVDFSLIGYFESYEDLDIYMHHPDHIKGVVLWKEISTWTVSDIIIDLNKLINFTQLIGKSYGV</sequence>
<dbReference type="Proteomes" id="UP000002514">
    <property type="component" value="Chromosome"/>
</dbReference>
<evidence type="ECO:0000259" key="1">
    <source>
        <dbReference type="PROSITE" id="PS51502"/>
    </source>
</evidence>
<dbReference type="HOGENOM" id="CLU_080664_8_0_6"/>
<dbReference type="SUPFAM" id="SSF54909">
    <property type="entry name" value="Dimeric alpha+beta barrel"/>
    <property type="match status" value="1"/>
</dbReference>
<dbReference type="Gene3D" id="3.30.70.100">
    <property type="match status" value="1"/>
</dbReference>
<dbReference type="eggNOG" id="ENOG50334GY">
    <property type="taxonomic scope" value="Bacteria"/>
</dbReference>
<dbReference type="EMBL" id="BX571869">
    <property type="protein sequence ID" value="CAE15413.1"/>
    <property type="molecule type" value="Genomic_DNA"/>
</dbReference>
<keyword evidence="3" id="KW-1185">Reference proteome</keyword>
<dbReference type="SMART" id="SM00886">
    <property type="entry name" value="Dabb"/>
    <property type="match status" value="1"/>
</dbReference>
<gene>
    <name evidence="2" type="ordered locus">plu3039</name>
</gene>
<dbReference type="KEGG" id="plu:plu3039"/>
<protein>
    <submittedName>
        <fullName evidence="2">Photorhabdus luminescens subsp. laumondii TTO1 complete genome segment 11/17</fullName>
    </submittedName>
</protein>
<dbReference type="InterPro" id="IPR013097">
    <property type="entry name" value="Dabb"/>
</dbReference>
<evidence type="ECO:0000313" key="3">
    <source>
        <dbReference type="Proteomes" id="UP000002514"/>
    </source>
</evidence>
<dbReference type="AlphaFoldDB" id="Q7N2N7"/>
<name>Q7N2N7_PHOLL</name>
<accession>Q7N2N7</accession>
<reference evidence="3" key="1">
    <citation type="journal article" date="2003" name="Nat. Biotechnol.">
        <title>The genome sequence of the entomopathogenic bacterium Photorhabdus luminescens.</title>
        <authorList>
            <person name="Duchaud E."/>
            <person name="Rusniok C."/>
            <person name="Frangeul L."/>
            <person name="Buchrieser C."/>
            <person name="Givaudan A."/>
            <person name="Taourit S."/>
            <person name="Bocs S."/>
            <person name="Boursaux-Eude C."/>
            <person name="Chandler M."/>
            <person name="Charles J.-F."/>
            <person name="Dassa E."/>
            <person name="Derose R."/>
            <person name="Derzelle S."/>
            <person name="Freyssinet G."/>
            <person name="Gaudriault S."/>
            <person name="Medigue C."/>
            <person name="Lanois A."/>
            <person name="Powell K."/>
            <person name="Siguier P."/>
            <person name="Vincent R."/>
            <person name="Wingate V."/>
            <person name="Zouine M."/>
            <person name="Glaser P."/>
            <person name="Boemare N."/>
            <person name="Danchin A."/>
            <person name="Kunst F."/>
        </authorList>
    </citation>
    <scope>NUCLEOTIDE SEQUENCE [LARGE SCALE GENOMIC DNA]</scope>
    <source>
        <strain evidence="3">DSM 15139 / CIP 105565 / TT01</strain>
    </source>
</reference>
<evidence type="ECO:0000313" key="2">
    <source>
        <dbReference type="EMBL" id="CAE15413.1"/>
    </source>
</evidence>
<dbReference type="Pfam" id="PF07876">
    <property type="entry name" value="Dabb"/>
    <property type="match status" value="1"/>
</dbReference>
<dbReference type="InterPro" id="IPR011008">
    <property type="entry name" value="Dimeric_a/b-barrel"/>
</dbReference>